<name>A0ABQ3SB53_9ACTN</name>
<keyword evidence="3" id="KW-1185">Reference proteome</keyword>
<evidence type="ECO:0008006" key="4">
    <source>
        <dbReference type="Google" id="ProtNLM"/>
    </source>
</evidence>
<keyword evidence="1" id="KW-0472">Membrane</keyword>
<dbReference type="Proteomes" id="UP000649259">
    <property type="component" value="Unassembled WGS sequence"/>
</dbReference>
<proteinExistence type="predicted"/>
<keyword evidence="1" id="KW-1133">Transmembrane helix</keyword>
<organism evidence="2 3">
    <name type="scientific">Streptomyces asoensis</name>
    <dbReference type="NCBI Taxonomy" id="249586"/>
    <lineage>
        <taxon>Bacteria</taxon>
        <taxon>Bacillati</taxon>
        <taxon>Actinomycetota</taxon>
        <taxon>Actinomycetes</taxon>
        <taxon>Kitasatosporales</taxon>
        <taxon>Streptomycetaceae</taxon>
        <taxon>Streptomyces</taxon>
    </lineage>
</organism>
<keyword evidence="1" id="KW-0812">Transmembrane</keyword>
<evidence type="ECO:0000313" key="3">
    <source>
        <dbReference type="Proteomes" id="UP000649259"/>
    </source>
</evidence>
<reference evidence="3" key="1">
    <citation type="submission" date="2023-07" db="EMBL/GenBank/DDBJ databases">
        <title>Whole genome shotgun sequence of Streptomyces cacaoi subsp. asoensis NBRC 13813.</title>
        <authorList>
            <person name="Komaki H."/>
            <person name="Tamura T."/>
        </authorList>
    </citation>
    <scope>NUCLEOTIDE SEQUENCE [LARGE SCALE GENOMIC DNA]</scope>
    <source>
        <strain evidence="3">NBRC 13813</strain>
    </source>
</reference>
<gene>
    <name evidence="2" type="ORF">Saso_70170</name>
</gene>
<dbReference type="EMBL" id="BNEB01000005">
    <property type="protein sequence ID" value="GHI65367.1"/>
    <property type="molecule type" value="Genomic_DNA"/>
</dbReference>
<protein>
    <recommendedName>
        <fullName evidence="4">Integral membrane protein</fullName>
    </recommendedName>
</protein>
<feature type="transmembrane region" description="Helical" evidence="1">
    <location>
        <begin position="12"/>
        <end position="37"/>
    </location>
</feature>
<evidence type="ECO:0000313" key="2">
    <source>
        <dbReference type="EMBL" id="GHI65367.1"/>
    </source>
</evidence>
<comment type="caution">
    <text evidence="2">The sequence shown here is derived from an EMBL/GenBank/DDBJ whole genome shotgun (WGS) entry which is preliminary data.</text>
</comment>
<accession>A0ABQ3SB53</accession>
<sequence>MKLCEDASEVGTTIGVGLIIGLWAAVDIILGFTYVVYRLANRRT</sequence>
<evidence type="ECO:0000256" key="1">
    <source>
        <dbReference type="SAM" id="Phobius"/>
    </source>
</evidence>